<dbReference type="AlphaFoldDB" id="A0AAV6LM57"/>
<reference evidence="2" key="1">
    <citation type="submission" date="2020-08" db="EMBL/GenBank/DDBJ databases">
        <title>Plant Genome Project.</title>
        <authorList>
            <person name="Zhang R.-G."/>
        </authorList>
    </citation>
    <scope>NUCLEOTIDE SEQUENCE</scope>
    <source>
        <strain evidence="2">WSP0</strain>
        <tissue evidence="2">Leaf</tissue>
    </source>
</reference>
<sequence>MGDGSISMADGLGFVAVDSNELRRKQKSLRSSSSNSSIKPFDLRDDEDELSEVLESVVSSKQEPETLSNIPASTDVGPPFTGPVASRCGSTAVALDPRSGRCGSTAAAGHLWSGLHRRPSPRVTTPFLPVVGWPKLRSTGRRPVSSEQAFFGLNSRWLLDSDVISVISVAAALLQMLLKHPHISVIAVASCCPVIATNSCPAIAVLL</sequence>
<evidence type="ECO:0000256" key="1">
    <source>
        <dbReference type="SAM" id="MobiDB-lite"/>
    </source>
</evidence>
<keyword evidence="3" id="KW-1185">Reference proteome</keyword>
<comment type="caution">
    <text evidence="2">The sequence shown here is derived from an EMBL/GenBank/DDBJ whole genome shotgun (WGS) entry which is preliminary data.</text>
</comment>
<gene>
    <name evidence="2" type="ORF">RHGRI_001632</name>
</gene>
<dbReference type="EMBL" id="JACTNZ010000001">
    <property type="protein sequence ID" value="KAG5565774.1"/>
    <property type="molecule type" value="Genomic_DNA"/>
</dbReference>
<evidence type="ECO:0000313" key="2">
    <source>
        <dbReference type="EMBL" id="KAG5565774.1"/>
    </source>
</evidence>
<accession>A0AAV6LM57</accession>
<evidence type="ECO:0000313" key="3">
    <source>
        <dbReference type="Proteomes" id="UP000823749"/>
    </source>
</evidence>
<dbReference type="Proteomes" id="UP000823749">
    <property type="component" value="Chromosome 1"/>
</dbReference>
<proteinExistence type="predicted"/>
<organism evidence="2 3">
    <name type="scientific">Rhododendron griersonianum</name>
    <dbReference type="NCBI Taxonomy" id="479676"/>
    <lineage>
        <taxon>Eukaryota</taxon>
        <taxon>Viridiplantae</taxon>
        <taxon>Streptophyta</taxon>
        <taxon>Embryophyta</taxon>
        <taxon>Tracheophyta</taxon>
        <taxon>Spermatophyta</taxon>
        <taxon>Magnoliopsida</taxon>
        <taxon>eudicotyledons</taxon>
        <taxon>Gunneridae</taxon>
        <taxon>Pentapetalae</taxon>
        <taxon>asterids</taxon>
        <taxon>Ericales</taxon>
        <taxon>Ericaceae</taxon>
        <taxon>Ericoideae</taxon>
        <taxon>Rhodoreae</taxon>
        <taxon>Rhododendron</taxon>
    </lineage>
</organism>
<feature type="region of interest" description="Disordered" evidence="1">
    <location>
        <begin position="23"/>
        <end position="83"/>
    </location>
</feature>
<name>A0AAV6LM57_9ERIC</name>
<feature type="compositionally biased region" description="Low complexity" evidence="1">
    <location>
        <begin position="29"/>
        <end position="39"/>
    </location>
</feature>
<protein>
    <submittedName>
        <fullName evidence="2">Uncharacterized protein</fullName>
    </submittedName>
</protein>